<dbReference type="Gene3D" id="3.20.20.140">
    <property type="entry name" value="Metal-dependent hydrolases"/>
    <property type="match status" value="1"/>
</dbReference>
<organism evidence="2 3">
    <name type="scientific">Paenibacillus flagellatus</name>
    <dbReference type="NCBI Taxonomy" id="2211139"/>
    <lineage>
        <taxon>Bacteria</taxon>
        <taxon>Bacillati</taxon>
        <taxon>Bacillota</taxon>
        <taxon>Bacilli</taxon>
        <taxon>Bacillales</taxon>
        <taxon>Paenibacillaceae</taxon>
        <taxon>Paenibacillus</taxon>
    </lineage>
</organism>
<name>A0A2V5K8K9_9BACL</name>
<evidence type="ECO:0000313" key="3">
    <source>
        <dbReference type="Proteomes" id="UP000247476"/>
    </source>
</evidence>
<reference evidence="2 3" key="1">
    <citation type="submission" date="2018-05" db="EMBL/GenBank/DDBJ databases">
        <title>Paenibacillus flagellatus sp. nov., isolated from selenium mineral soil.</title>
        <authorList>
            <person name="Dai X."/>
        </authorList>
    </citation>
    <scope>NUCLEOTIDE SEQUENCE [LARGE SCALE GENOMIC DNA]</scope>
    <source>
        <strain evidence="2 3">DXL2</strain>
    </source>
</reference>
<protein>
    <recommendedName>
        <fullName evidence="1">Amidohydrolase-related domain-containing protein</fullName>
    </recommendedName>
</protein>
<feature type="domain" description="Amidohydrolase-related" evidence="1">
    <location>
        <begin position="143"/>
        <end position="367"/>
    </location>
</feature>
<evidence type="ECO:0000313" key="2">
    <source>
        <dbReference type="EMBL" id="PYI55855.1"/>
    </source>
</evidence>
<comment type="caution">
    <text evidence="2">The sequence shown here is derived from an EMBL/GenBank/DDBJ whole genome shotgun (WGS) entry which is preliminary data.</text>
</comment>
<evidence type="ECO:0000259" key="1">
    <source>
        <dbReference type="Pfam" id="PF04909"/>
    </source>
</evidence>
<dbReference type="GO" id="GO:0016787">
    <property type="term" value="F:hydrolase activity"/>
    <property type="evidence" value="ECO:0007669"/>
    <property type="project" value="InterPro"/>
</dbReference>
<dbReference type="EMBL" id="QJVJ01000003">
    <property type="protein sequence ID" value="PYI55855.1"/>
    <property type="molecule type" value="Genomic_DNA"/>
</dbReference>
<sequence>MHWMNAINVRPTFRIAFRCLSVRSAPFQATAIIILRISGRFHRFRFVSLYGDIYRFSLPHLYSTCYNMEEDYPDETRVSFMIIDCHNHPDWYGYNVDRFLDNMKQYSIDRTWLLSWECPDDEYNPTYKKSIPDAGLPDGPISFRRCVDYALKHPDKFVLGYAPDPRRPDAIDKLDHAIKLYGVRVYGEIKLRMMYDNPDAIRLFRFCGEKGLPVTVHIDYEFDTGSAYPRPNWWYGGGIDAFERAVKACPETIFLGHAPGFWAHISGDDQYDKAAYPTGKVVPGGKVVDMLRRYPNLYCDISAGSGANAFKRDPEFAKQFLLEFQDRILYGRDYFDNVHQEVLNSLGLPEDVLAKIYAGNALKLVPLD</sequence>
<accession>A0A2V5K8K9</accession>
<proteinExistence type="predicted"/>
<dbReference type="SUPFAM" id="SSF51556">
    <property type="entry name" value="Metallo-dependent hydrolases"/>
    <property type="match status" value="1"/>
</dbReference>
<keyword evidence="3" id="KW-1185">Reference proteome</keyword>
<dbReference type="InterPro" id="IPR032466">
    <property type="entry name" value="Metal_Hydrolase"/>
</dbReference>
<gene>
    <name evidence="2" type="ORF">DLM86_09070</name>
</gene>
<dbReference type="InterPro" id="IPR006680">
    <property type="entry name" value="Amidohydro-rel"/>
</dbReference>
<dbReference type="Proteomes" id="UP000247476">
    <property type="component" value="Unassembled WGS sequence"/>
</dbReference>
<dbReference type="Pfam" id="PF04909">
    <property type="entry name" value="Amidohydro_2"/>
    <property type="match status" value="1"/>
</dbReference>
<dbReference type="AlphaFoldDB" id="A0A2V5K8K9"/>